<dbReference type="SUPFAM" id="SSF54768">
    <property type="entry name" value="dsRNA-binding domain-like"/>
    <property type="match status" value="1"/>
</dbReference>
<feature type="domain" description="DRBM" evidence="3">
    <location>
        <begin position="412"/>
        <end position="446"/>
    </location>
</feature>
<gene>
    <name evidence="4" type="ORF">EXIGLDRAFT_753880</name>
</gene>
<sequence>MPLMQSSHDCSVEFRVNGTTNMAPLPLAVAPLSVEPRITLQSARFAFLAPPAPVRKDTLIAAQRDELCEWLTNHRRDLREGTIIITEVVRSSGWVGGVALGRKTEVSVNAATGSASVSATAGYSVSQMAPIRGPDDWSLTDSAGYTLIVNYVAARTRIQRLLQKAKIALYSTAAHSRGAEVKNNNIGRSGSSITDYEPSSNLIDTTPEVSNQVPLDECEVVGGNDGEEPDVSLLTSILDKVLDENPDIDIAVGDWSCISAFVTRLPKVALSNRSTMNVVFTKRTVPSTSETAAIVLSISSRYAPPKSETSESARNTKLIRPPDLVLESPPESEPLHPPRDGSNVPSRTGSLPTHSIPRQGTSNAPARSLSEKWWASTPLSGYVQALCNAIQRRGEAYRWDESVEKIRGGELWTCRICIEDVEYAVGYGPTKQVARERAAAAALDAL</sequence>
<reference evidence="4 5" key="1">
    <citation type="journal article" date="2016" name="Mol. Biol. Evol.">
        <title>Comparative Genomics of Early-Diverging Mushroom-Forming Fungi Provides Insights into the Origins of Lignocellulose Decay Capabilities.</title>
        <authorList>
            <person name="Nagy L.G."/>
            <person name="Riley R."/>
            <person name="Tritt A."/>
            <person name="Adam C."/>
            <person name="Daum C."/>
            <person name="Floudas D."/>
            <person name="Sun H."/>
            <person name="Yadav J.S."/>
            <person name="Pangilinan J."/>
            <person name="Larsson K.H."/>
            <person name="Matsuura K."/>
            <person name="Barry K."/>
            <person name="Labutti K."/>
            <person name="Kuo R."/>
            <person name="Ohm R.A."/>
            <person name="Bhattacharya S.S."/>
            <person name="Shirouzu T."/>
            <person name="Yoshinaga Y."/>
            <person name="Martin F.M."/>
            <person name="Grigoriev I.V."/>
            <person name="Hibbett D.S."/>
        </authorList>
    </citation>
    <scope>NUCLEOTIDE SEQUENCE [LARGE SCALE GENOMIC DNA]</scope>
    <source>
        <strain evidence="4 5">HHB12029</strain>
    </source>
</reference>
<protein>
    <recommendedName>
        <fullName evidence="3">DRBM domain-containing protein</fullName>
    </recommendedName>
</protein>
<dbReference type="Proteomes" id="UP000077266">
    <property type="component" value="Unassembled WGS sequence"/>
</dbReference>
<proteinExistence type="predicted"/>
<dbReference type="InParanoid" id="A0A165DF17"/>
<organism evidence="4 5">
    <name type="scientific">Exidia glandulosa HHB12029</name>
    <dbReference type="NCBI Taxonomy" id="1314781"/>
    <lineage>
        <taxon>Eukaryota</taxon>
        <taxon>Fungi</taxon>
        <taxon>Dikarya</taxon>
        <taxon>Basidiomycota</taxon>
        <taxon>Agaricomycotina</taxon>
        <taxon>Agaricomycetes</taxon>
        <taxon>Auriculariales</taxon>
        <taxon>Exidiaceae</taxon>
        <taxon>Exidia</taxon>
    </lineage>
</organism>
<evidence type="ECO:0000259" key="3">
    <source>
        <dbReference type="PROSITE" id="PS50137"/>
    </source>
</evidence>
<dbReference type="Gene3D" id="3.30.160.20">
    <property type="match status" value="1"/>
</dbReference>
<keyword evidence="5" id="KW-1185">Reference proteome</keyword>
<evidence type="ECO:0000256" key="1">
    <source>
        <dbReference type="PROSITE-ProRule" id="PRU00266"/>
    </source>
</evidence>
<evidence type="ECO:0000313" key="5">
    <source>
        <dbReference type="Proteomes" id="UP000077266"/>
    </source>
</evidence>
<feature type="compositionally biased region" description="Polar residues" evidence="2">
    <location>
        <begin position="343"/>
        <end position="364"/>
    </location>
</feature>
<feature type="region of interest" description="Disordered" evidence="2">
    <location>
        <begin position="304"/>
        <end position="364"/>
    </location>
</feature>
<dbReference type="AlphaFoldDB" id="A0A165DF17"/>
<accession>A0A165DF17</accession>
<dbReference type="Pfam" id="PF00035">
    <property type="entry name" value="dsrm"/>
    <property type="match status" value="1"/>
</dbReference>
<evidence type="ECO:0000256" key="2">
    <source>
        <dbReference type="SAM" id="MobiDB-lite"/>
    </source>
</evidence>
<evidence type="ECO:0000313" key="4">
    <source>
        <dbReference type="EMBL" id="KZV84398.1"/>
    </source>
</evidence>
<dbReference type="EMBL" id="KV426227">
    <property type="protein sequence ID" value="KZV84398.1"/>
    <property type="molecule type" value="Genomic_DNA"/>
</dbReference>
<dbReference type="GO" id="GO:0003723">
    <property type="term" value="F:RNA binding"/>
    <property type="evidence" value="ECO:0007669"/>
    <property type="project" value="UniProtKB-UniRule"/>
</dbReference>
<dbReference type="InterPro" id="IPR014720">
    <property type="entry name" value="dsRBD_dom"/>
</dbReference>
<keyword evidence="1" id="KW-0694">RNA-binding</keyword>
<name>A0A165DF17_EXIGL</name>
<dbReference type="PROSITE" id="PS50137">
    <property type="entry name" value="DS_RBD"/>
    <property type="match status" value="1"/>
</dbReference>